<keyword evidence="4 10" id="KW-0812">Transmembrane</keyword>
<comment type="similarity">
    <text evidence="10">Belongs to the insect chemoreceptor superfamily. Heteromeric odorant receptor channel (TC 1.A.69) family.</text>
</comment>
<dbReference type="GeneID" id="113500632"/>
<evidence type="ECO:0000256" key="4">
    <source>
        <dbReference type="ARBA" id="ARBA00022692"/>
    </source>
</evidence>
<dbReference type="RefSeq" id="XP_026737285.1">
    <property type="nucleotide sequence ID" value="XM_026881484.1"/>
</dbReference>
<evidence type="ECO:0000256" key="9">
    <source>
        <dbReference type="ARBA" id="ARBA00023224"/>
    </source>
</evidence>
<keyword evidence="5 10" id="KW-0552">Olfaction</keyword>
<dbReference type="PANTHER" id="PTHR21137">
    <property type="entry name" value="ODORANT RECEPTOR"/>
    <property type="match status" value="1"/>
</dbReference>
<dbReference type="GO" id="GO:0005886">
    <property type="term" value="C:plasma membrane"/>
    <property type="evidence" value="ECO:0007669"/>
    <property type="project" value="UniProtKB-SubCell"/>
</dbReference>
<dbReference type="OrthoDB" id="7539170at2759"/>
<keyword evidence="2" id="KW-1003">Cell membrane</keyword>
<dbReference type="InterPro" id="IPR004117">
    <property type="entry name" value="7tm6_olfct_rcpt"/>
</dbReference>
<keyword evidence="9 10" id="KW-0807">Transducer</keyword>
<dbReference type="GO" id="GO:0007165">
    <property type="term" value="P:signal transduction"/>
    <property type="evidence" value="ECO:0007669"/>
    <property type="project" value="UniProtKB-KW"/>
</dbReference>
<feature type="transmembrane region" description="Helical" evidence="10">
    <location>
        <begin position="49"/>
        <end position="72"/>
    </location>
</feature>
<keyword evidence="3 10" id="KW-0716">Sensory transduction</keyword>
<dbReference type="Proteomes" id="UP000322000">
    <property type="component" value="Chromosome 14"/>
</dbReference>
<protein>
    <recommendedName>
        <fullName evidence="10">Odorant receptor</fullName>
    </recommendedName>
</protein>
<evidence type="ECO:0000313" key="11">
    <source>
        <dbReference type="Proteomes" id="UP000322000"/>
    </source>
</evidence>
<reference evidence="12" key="1">
    <citation type="submission" date="2025-08" db="UniProtKB">
        <authorList>
            <consortium name="RefSeq"/>
        </authorList>
    </citation>
    <scope>IDENTIFICATION</scope>
</reference>
<dbReference type="GO" id="GO:0004984">
    <property type="term" value="F:olfactory receptor activity"/>
    <property type="evidence" value="ECO:0007669"/>
    <property type="project" value="InterPro"/>
</dbReference>
<feature type="transmembrane region" description="Helical" evidence="10">
    <location>
        <begin position="313"/>
        <end position="331"/>
    </location>
</feature>
<evidence type="ECO:0000256" key="8">
    <source>
        <dbReference type="ARBA" id="ARBA00023170"/>
    </source>
</evidence>
<evidence type="ECO:0000256" key="2">
    <source>
        <dbReference type="ARBA" id="ARBA00022475"/>
    </source>
</evidence>
<dbReference type="InParanoid" id="A0A7E5W9G1"/>
<keyword evidence="11" id="KW-1185">Reference proteome</keyword>
<feature type="transmembrane region" description="Helical" evidence="10">
    <location>
        <begin position="139"/>
        <end position="157"/>
    </location>
</feature>
<gene>
    <name evidence="12" type="primary">LOC113500632</name>
</gene>
<evidence type="ECO:0000256" key="3">
    <source>
        <dbReference type="ARBA" id="ARBA00022606"/>
    </source>
</evidence>
<organism evidence="11 12">
    <name type="scientific">Trichoplusia ni</name>
    <name type="common">Cabbage looper</name>
    <dbReference type="NCBI Taxonomy" id="7111"/>
    <lineage>
        <taxon>Eukaryota</taxon>
        <taxon>Metazoa</taxon>
        <taxon>Ecdysozoa</taxon>
        <taxon>Arthropoda</taxon>
        <taxon>Hexapoda</taxon>
        <taxon>Insecta</taxon>
        <taxon>Pterygota</taxon>
        <taxon>Neoptera</taxon>
        <taxon>Endopterygota</taxon>
        <taxon>Lepidoptera</taxon>
        <taxon>Glossata</taxon>
        <taxon>Ditrysia</taxon>
        <taxon>Noctuoidea</taxon>
        <taxon>Noctuidae</taxon>
        <taxon>Plusiinae</taxon>
        <taxon>Trichoplusia</taxon>
    </lineage>
</organism>
<comment type="subcellular location">
    <subcellularLocation>
        <location evidence="1 10">Cell membrane</location>
        <topology evidence="1 10">Multi-pass membrane protein</topology>
    </subcellularLocation>
</comment>
<accession>A0A7E5W9G1</accession>
<dbReference type="KEGG" id="tnl:113500632"/>
<feature type="transmembrane region" description="Helical" evidence="10">
    <location>
        <begin position="184"/>
        <end position="203"/>
    </location>
</feature>
<evidence type="ECO:0000256" key="1">
    <source>
        <dbReference type="ARBA" id="ARBA00004651"/>
    </source>
</evidence>
<proteinExistence type="inferred from homology"/>
<dbReference type="GO" id="GO:0005549">
    <property type="term" value="F:odorant binding"/>
    <property type="evidence" value="ECO:0007669"/>
    <property type="project" value="InterPro"/>
</dbReference>
<dbReference type="Pfam" id="PF02949">
    <property type="entry name" value="7tm_6"/>
    <property type="match status" value="1"/>
</dbReference>
<comment type="caution">
    <text evidence="10">Lacks conserved residue(s) required for the propagation of feature annotation.</text>
</comment>
<evidence type="ECO:0000256" key="7">
    <source>
        <dbReference type="ARBA" id="ARBA00023136"/>
    </source>
</evidence>
<keyword evidence="6 10" id="KW-1133">Transmembrane helix</keyword>
<feature type="transmembrane region" description="Helical" evidence="10">
    <location>
        <begin position="278"/>
        <end position="301"/>
    </location>
</feature>
<evidence type="ECO:0000256" key="5">
    <source>
        <dbReference type="ARBA" id="ARBA00022725"/>
    </source>
</evidence>
<keyword evidence="7 10" id="KW-0472">Membrane</keyword>
<dbReference type="PANTHER" id="PTHR21137:SF35">
    <property type="entry name" value="ODORANT RECEPTOR 19A-RELATED"/>
    <property type="match status" value="1"/>
</dbReference>
<sequence length="413" mass="47048">MKIVNTFWRKITHGKDLDEAGPLEKAFFESVYRLSYITGLSTSDVDIKYTIYSSTVRILSALVVICEIWRVLGDNLSLDEIISCINVISIHMITIWKLMIMVSNKDVYKKLAKAMEFSDISTSNRKKIVDRWVNTHRKYLKVLMTLSCLTLAVWYTYPLVDEVEYNLITDVKVPIAYHTPTRYAITYVVVGIMFNYASFLVIMSEVIMQAYLIPLICQYAVLADCFENLLEECAVEFEGIKQDLLVKDTKFKEKYLARLSELVRKHRLILDQSMDLKAILSAPMLGQLACSGLLICFVGYQATTTIAHNLGKFIMTFLYLGYNMFTLYLICRWCEEVTVQSQRIGEAAYFSGWESGISQVPGVRATMILVIARANKPVVFLAGGMYTLSLSSFTNLVKASYSALNILLRMSHE</sequence>
<evidence type="ECO:0000313" key="12">
    <source>
        <dbReference type="RefSeq" id="XP_026737285.1"/>
    </source>
</evidence>
<keyword evidence="8 10" id="KW-0675">Receptor</keyword>
<name>A0A7E5W9G1_TRINI</name>
<dbReference type="AlphaFoldDB" id="A0A7E5W9G1"/>
<evidence type="ECO:0000256" key="10">
    <source>
        <dbReference type="RuleBase" id="RU351113"/>
    </source>
</evidence>
<evidence type="ECO:0000256" key="6">
    <source>
        <dbReference type="ARBA" id="ARBA00022989"/>
    </source>
</evidence>
<feature type="transmembrane region" description="Helical" evidence="10">
    <location>
        <begin position="78"/>
        <end position="100"/>
    </location>
</feature>